<comment type="caution">
    <text evidence="2">The sequence shown here is derived from an EMBL/GenBank/DDBJ whole genome shotgun (WGS) entry which is preliminary data.</text>
</comment>
<dbReference type="AlphaFoldDB" id="M2AZD2"/>
<gene>
    <name evidence="2" type="ORF">RE6C_01261</name>
</gene>
<dbReference type="PATRIC" id="fig|1263867.3.peg.1332"/>
<evidence type="ECO:0000313" key="3">
    <source>
        <dbReference type="Proteomes" id="UP000011529"/>
    </source>
</evidence>
<protein>
    <submittedName>
        <fullName evidence="2">Uncharacterized protein</fullName>
    </submittedName>
</protein>
<proteinExistence type="predicted"/>
<name>M2AZD2_9BACT</name>
<accession>M2AZD2</accession>
<feature type="compositionally biased region" description="Polar residues" evidence="1">
    <location>
        <begin position="18"/>
        <end position="44"/>
    </location>
</feature>
<evidence type="ECO:0000313" key="2">
    <source>
        <dbReference type="EMBL" id="EMB18017.1"/>
    </source>
</evidence>
<organism evidence="2 3">
    <name type="scientific">Rhodopirellula europaea 6C</name>
    <dbReference type="NCBI Taxonomy" id="1263867"/>
    <lineage>
        <taxon>Bacteria</taxon>
        <taxon>Pseudomonadati</taxon>
        <taxon>Planctomycetota</taxon>
        <taxon>Planctomycetia</taxon>
        <taxon>Pirellulales</taxon>
        <taxon>Pirellulaceae</taxon>
        <taxon>Rhodopirellula</taxon>
    </lineage>
</organism>
<dbReference type="EMBL" id="ANMO01000072">
    <property type="protein sequence ID" value="EMB18017.1"/>
    <property type="molecule type" value="Genomic_DNA"/>
</dbReference>
<feature type="region of interest" description="Disordered" evidence="1">
    <location>
        <begin position="18"/>
        <end position="54"/>
    </location>
</feature>
<reference evidence="2" key="2">
    <citation type="journal article" date="2013" name="Mar. Genomics">
        <title>Expression of sulfatases in Rhodopirellula baltica and the diversity of sulfatases in the genus Rhodopirellula.</title>
        <authorList>
            <person name="Wegner C.E."/>
            <person name="Richter-Heitmann T."/>
            <person name="Klindworth A."/>
            <person name="Klockow C."/>
            <person name="Richter M."/>
            <person name="Achstetter T."/>
            <person name="Glockner F.O."/>
            <person name="Harder J."/>
        </authorList>
    </citation>
    <scope>NUCLEOTIDE SEQUENCE [LARGE SCALE GENOMIC DNA]</scope>
    <source>
        <strain evidence="2">6C</strain>
    </source>
</reference>
<evidence type="ECO:0000256" key="1">
    <source>
        <dbReference type="SAM" id="MobiDB-lite"/>
    </source>
</evidence>
<keyword evidence="3" id="KW-1185">Reference proteome</keyword>
<dbReference type="Proteomes" id="UP000011529">
    <property type="component" value="Unassembled WGS sequence"/>
</dbReference>
<sequence>MIVRYRQVPTPTTIRSARRVTTNSQKPRDNLQSYFRSDSGSIPNVRTPPNPQKSSAREIGEYWLLASINIAA</sequence>
<reference evidence="2" key="1">
    <citation type="submission" date="2012-11" db="EMBL/GenBank/DDBJ databases">
        <title>Permanent draft genomes of Rhodopirellula europaea strain SH398 and 6C.</title>
        <authorList>
            <person name="Richter M."/>
            <person name="Richter-Heitmann T."/>
            <person name="Frank C."/>
            <person name="Harder J."/>
            <person name="Glockner F.O."/>
        </authorList>
    </citation>
    <scope>NUCLEOTIDE SEQUENCE</scope>
    <source>
        <strain evidence="2">6C</strain>
    </source>
</reference>